<dbReference type="InterPro" id="IPR044930">
    <property type="entry name" value="Homing_endonuclease_His-Me"/>
</dbReference>
<keyword evidence="2" id="KW-1185">Reference proteome</keyword>
<dbReference type="KEGG" id="vg:55008676"/>
<evidence type="ECO:0000313" key="2">
    <source>
        <dbReference type="Proteomes" id="UP000266893"/>
    </source>
</evidence>
<dbReference type="EMBL" id="MK095210">
    <property type="protein sequence ID" value="AZF94997.1"/>
    <property type="molecule type" value="Genomic_DNA"/>
</dbReference>
<accession>A0A3G8FJN5</accession>
<reference evidence="1 2" key="1">
    <citation type="submission" date="2018-10" db="EMBL/GenBank/DDBJ databases">
        <title>A novel 6-phage cocktail reduces Pectobacterium atrosepticum soft rot infection in potato tubers under simulated storage conditions.</title>
        <authorList>
            <person name="Carstens A.B."/>
        </authorList>
    </citation>
    <scope>NUCLEOTIDE SEQUENCE [LARGE SCALE GENOMIC DNA]</scope>
</reference>
<dbReference type="SUPFAM" id="SSF54060">
    <property type="entry name" value="His-Me finger endonucleases"/>
    <property type="match status" value="1"/>
</dbReference>
<dbReference type="Gene3D" id="3.90.75.10">
    <property type="entry name" value="Homing Intron 3 (I-ppo) Encoded Endonuclease, Chain A"/>
    <property type="match status" value="1"/>
</dbReference>
<organism evidence="1 2">
    <name type="scientific">Pectobacterium phage Zenivior</name>
    <dbReference type="NCBI Taxonomy" id="2489635"/>
    <lineage>
        <taxon>Viruses</taxon>
        <taxon>Duplodnaviria</taxon>
        <taxon>Heunggongvirae</taxon>
        <taxon>Uroviricota</taxon>
        <taxon>Caudoviricetes</taxon>
        <taxon>Autographivirales</taxon>
        <taxon>Autoscriptoviridae</taxon>
        <taxon>Corkvirinae</taxon>
        <taxon>Phimunavirus</taxon>
        <taxon>Phimunavirus zenivior</taxon>
    </lineage>
</organism>
<dbReference type="RefSeq" id="YP_009817356.1">
    <property type="nucleotide sequence ID" value="NC_048120.1"/>
</dbReference>
<dbReference type="Proteomes" id="UP000266893">
    <property type="component" value="Segment"/>
</dbReference>
<dbReference type="GO" id="GO:0004519">
    <property type="term" value="F:endonuclease activity"/>
    <property type="evidence" value="ECO:0007669"/>
    <property type="project" value="InterPro"/>
</dbReference>
<dbReference type="GeneID" id="55008676"/>
<evidence type="ECO:0008006" key="3">
    <source>
        <dbReference type="Google" id="ProtNLM"/>
    </source>
</evidence>
<protein>
    <recommendedName>
        <fullName evidence="3">HNH nuclease domain-containing protein</fullName>
    </recommendedName>
</protein>
<proteinExistence type="predicted"/>
<dbReference type="InterPro" id="IPR044925">
    <property type="entry name" value="His-Me_finger_sf"/>
</dbReference>
<evidence type="ECO:0000313" key="1">
    <source>
        <dbReference type="EMBL" id="AZF94997.1"/>
    </source>
</evidence>
<name>A0A3G8FJN5_9CAUD</name>
<sequence>MNNCIDHGKVGDKDGYLITHRRIGGVRTKVRLHRYIYFQTHGIWPTVCRHTCDNPRCINPAHLIDGTCADNSSDMVLRGRSLKGVRHHKAKLSEQDVLEIRSRYKYKSADNNPFTLAKEFGVSQHLVMCILKNKVWSHV</sequence>